<evidence type="ECO:0000256" key="1">
    <source>
        <dbReference type="SAM" id="MobiDB-lite"/>
    </source>
</evidence>
<dbReference type="EMBL" id="JASGBQ010000005">
    <property type="protein sequence ID" value="MDI9241906.1"/>
    <property type="molecule type" value="Genomic_DNA"/>
</dbReference>
<organism evidence="3 4">
    <name type="scientific">Fusibacillus kribbianus</name>
    <dbReference type="NCBI Taxonomy" id="3044208"/>
    <lineage>
        <taxon>Bacteria</taxon>
        <taxon>Bacillati</taxon>
        <taxon>Bacillota</taxon>
        <taxon>Clostridia</taxon>
        <taxon>Lachnospirales</taxon>
        <taxon>Lachnospiraceae</taxon>
        <taxon>Fusibacillus</taxon>
    </lineage>
</organism>
<protein>
    <submittedName>
        <fullName evidence="3">Uncharacterized protein</fullName>
    </submittedName>
</protein>
<sequence>MRKNIACAMGILLTAMSILSGCGNKSGNIKESVSAAAEAETTLEGKTEPESMMETGEDRISTEDIESVRRSMAESAVAEALKNRETEVASVSGEDAVAEEESGEKKPETEAGTGPQSGSKTTAAAKTTAAKNEGAGAKPEGTKATTAAPTQAPTAAPTTAAPTQAPTTVAPTQAPTTAAPTEPPKLTYGNSGMAFDTLAEADAWADNYVIEKAYEGDFSINGYRAWTMENGQWTVDFY</sequence>
<reference evidence="3 4" key="1">
    <citation type="submission" date="2023-05" db="EMBL/GenBank/DDBJ databases">
        <title>[ruminococcus] sp. nov., isolated from a pig farm feces dump.</title>
        <authorList>
            <person name="Chang Y.-H."/>
        </authorList>
    </citation>
    <scope>NUCLEOTIDE SEQUENCE [LARGE SCALE GENOMIC DNA]</scope>
    <source>
        <strain evidence="3 4">YH-rum2234</strain>
    </source>
</reference>
<feature type="compositionally biased region" description="Basic and acidic residues" evidence="1">
    <location>
        <begin position="56"/>
        <end position="72"/>
    </location>
</feature>
<feature type="signal peptide" evidence="2">
    <location>
        <begin position="1"/>
        <end position="20"/>
    </location>
</feature>
<dbReference type="RefSeq" id="WP_283230408.1">
    <property type="nucleotide sequence ID" value="NZ_JASGBQ010000005.1"/>
</dbReference>
<name>A0AAP4B8H7_9FIRM</name>
<feature type="region of interest" description="Disordered" evidence="1">
    <location>
        <begin position="33"/>
        <end position="188"/>
    </location>
</feature>
<evidence type="ECO:0000256" key="2">
    <source>
        <dbReference type="SAM" id="SignalP"/>
    </source>
</evidence>
<feature type="compositionally biased region" description="Low complexity" evidence="1">
    <location>
        <begin position="120"/>
        <end position="180"/>
    </location>
</feature>
<comment type="caution">
    <text evidence="3">The sequence shown here is derived from an EMBL/GenBank/DDBJ whole genome shotgun (WGS) entry which is preliminary data.</text>
</comment>
<dbReference type="Proteomes" id="UP001300383">
    <property type="component" value="Unassembled WGS sequence"/>
</dbReference>
<gene>
    <name evidence="3" type="ORF">QJ036_05360</name>
</gene>
<dbReference type="AlphaFoldDB" id="A0AAP4B8H7"/>
<feature type="chain" id="PRO_5042858549" evidence="2">
    <location>
        <begin position="21"/>
        <end position="238"/>
    </location>
</feature>
<dbReference type="PROSITE" id="PS51257">
    <property type="entry name" value="PROKAR_LIPOPROTEIN"/>
    <property type="match status" value="1"/>
</dbReference>
<evidence type="ECO:0000313" key="4">
    <source>
        <dbReference type="Proteomes" id="UP001300383"/>
    </source>
</evidence>
<evidence type="ECO:0000313" key="3">
    <source>
        <dbReference type="EMBL" id="MDI9241906.1"/>
    </source>
</evidence>
<keyword evidence="2" id="KW-0732">Signal</keyword>
<accession>A0AAP4B8H7</accession>
<keyword evidence="4" id="KW-1185">Reference proteome</keyword>
<proteinExistence type="predicted"/>